<dbReference type="Proteomes" id="UP000191500">
    <property type="component" value="Unassembled WGS sequence"/>
</dbReference>
<evidence type="ECO:0000256" key="9">
    <source>
        <dbReference type="SAM" id="Phobius"/>
    </source>
</evidence>
<dbReference type="InterPro" id="IPR002594">
    <property type="entry name" value="GH12"/>
</dbReference>
<dbReference type="GO" id="GO:0008810">
    <property type="term" value="F:cellulase activity"/>
    <property type="evidence" value="ECO:0007669"/>
    <property type="project" value="InterPro"/>
</dbReference>
<feature type="region of interest" description="Disordered" evidence="8">
    <location>
        <begin position="38"/>
        <end position="75"/>
    </location>
</feature>
<evidence type="ECO:0000256" key="3">
    <source>
        <dbReference type="ARBA" id="ARBA00037012"/>
    </source>
</evidence>
<dbReference type="PANTHER" id="PTHR34002:SF9">
    <property type="entry name" value="XYLOGLUCAN-SPECIFIC ENDO-BETA-1,4-GLUCANASE A"/>
    <property type="match status" value="1"/>
</dbReference>
<organism evidence="10 11">
    <name type="scientific">Penicillium coprophilum</name>
    <dbReference type="NCBI Taxonomy" id="36646"/>
    <lineage>
        <taxon>Eukaryota</taxon>
        <taxon>Fungi</taxon>
        <taxon>Dikarya</taxon>
        <taxon>Ascomycota</taxon>
        <taxon>Pezizomycotina</taxon>
        <taxon>Eurotiomycetes</taxon>
        <taxon>Eurotiomycetidae</taxon>
        <taxon>Eurotiales</taxon>
        <taxon>Aspergillaceae</taxon>
        <taxon>Penicillium</taxon>
    </lineage>
</organism>
<comment type="catalytic activity">
    <reaction evidence="3">
        <text>xyloglucan + H2O = xyloglucan oligosaccharides.</text>
        <dbReference type="EC" id="3.2.1.151"/>
    </reaction>
</comment>
<keyword evidence="9" id="KW-0472">Membrane</keyword>
<gene>
    <name evidence="10" type="ORF">PENCOP_c010G01026</name>
</gene>
<evidence type="ECO:0000256" key="5">
    <source>
        <dbReference type="ARBA" id="ARBA00041304"/>
    </source>
</evidence>
<accession>A0A1V6UG37</accession>
<keyword evidence="2" id="KW-0732">Signal</keyword>
<evidence type="ECO:0000256" key="7">
    <source>
        <dbReference type="RuleBase" id="RU361163"/>
    </source>
</evidence>
<keyword evidence="11" id="KW-1185">Reference proteome</keyword>
<comment type="similarity">
    <text evidence="1 7">Belongs to the glycosyl hydrolase 12 (cellulase H) family.</text>
</comment>
<evidence type="ECO:0000256" key="2">
    <source>
        <dbReference type="ARBA" id="ARBA00022729"/>
    </source>
</evidence>
<keyword evidence="7" id="KW-0119">Carbohydrate metabolism</keyword>
<keyword evidence="7" id="KW-0378">Hydrolase</keyword>
<evidence type="ECO:0000313" key="10">
    <source>
        <dbReference type="EMBL" id="OQE37397.1"/>
    </source>
</evidence>
<dbReference type="InterPro" id="IPR013320">
    <property type="entry name" value="ConA-like_dom_sf"/>
</dbReference>
<reference evidence="11" key="1">
    <citation type="journal article" date="2017" name="Nat. Microbiol.">
        <title>Global analysis of biosynthetic gene clusters reveals vast potential of secondary metabolite production in Penicillium species.</title>
        <authorList>
            <person name="Nielsen J.C."/>
            <person name="Grijseels S."/>
            <person name="Prigent S."/>
            <person name="Ji B."/>
            <person name="Dainat J."/>
            <person name="Nielsen K.F."/>
            <person name="Frisvad J.C."/>
            <person name="Workman M."/>
            <person name="Nielsen J."/>
        </authorList>
    </citation>
    <scope>NUCLEOTIDE SEQUENCE [LARGE SCALE GENOMIC DNA]</scope>
    <source>
        <strain evidence="11">IBT 31321</strain>
    </source>
</reference>
<keyword evidence="7" id="KW-0624">Polysaccharide degradation</keyword>
<comment type="caution">
    <text evidence="10">The sequence shown here is derived from an EMBL/GenBank/DDBJ whole genome shotgun (WGS) entry which is preliminary data.</text>
</comment>
<protein>
    <recommendedName>
        <fullName evidence="4">xyloglucan-specific endo-beta-1,4-glucanase</fullName>
        <ecNumber evidence="4">3.2.1.151</ecNumber>
    </recommendedName>
    <alternativeName>
        <fullName evidence="5">Xyloglucanase A</fullName>
    </alternativeName>
    <alternativeName>
        <fullName evidence="6">Xyloglucanendohydrolase A</fullName>
    </alternativeName>
</protein>
<dbReference type="Pfam" id="PF01670">
    <property type="entry name" value="Glyco_hydro_12"/>
    <property type="match status" value="1"/>
</dbReference>
<evidence type="ECO:0000256" key="4">
    <source>
        <dbReference type="ARBA" id="ARBA00038882"/>
    </source>
</evidence>
<keyword evidence="9" id="KW-1133">Transmembrane helix</keyword>
<evidence type="ECO:0000256" key="6">
    <source>
        <dbReference type="ARBA" id="ARBA00043018"/>
    </source>
</evidence>
<keyword evidence="7" id="KW-0326">Glycosidase</keyword>
<dbReference type="Gene3D" id="2.60.120.180">
    <property type="match status" value="1"/>
</dbReference>
<dbReference type="STRING" id="36646.A0A1V6UG37"/>
<feature type="compositionally biased region" description="Gly residues" evidence="8">
    <location>
        <begin position="51"/>
        <end position="71"/>
    </location>
</feature>
<evidence type="ECO:0000256" key="8">
    <source>
        <dbReference type="SAM" id="MobiDB-lite"/>
    </source>
</evidence>
<feature type="transmembrane region" description="Helical" evidence="9">
    <location>
        <begin position="6"/>
        <end position="28"/>
    </location>
</feature>
<sequence>MVFGVGLLVNAILIAIPVGGSVGALMGLDAHRAATGQKPLFTGDNDDGINPGNGNGNGKGGDSTGGGGGGHPTVTNNGVEHTLYCDLSWGITPPSKTEQYTLNPNQWGVTSDSTGNGLCMNITTLVNQTYAAKTAPEFSITWQYDPAPESMPVHGYPNIRVDDVLPKEMDKISELNLDLHWTYGVGDKTAASTDTKALEKENLATNVAIDMFLDTDADKAENGTEAKFEVMVWFWMSSLEAQPHGWGHPKTHRVVEGTNFTLFSDKNDNGQQVLSWVPDTIVERFTGDIYPLITELYNLEGDDYPAKDDYLGSLSFGTEVYSVNNNVTFWAEQYKIDIKSRG</sequence>
<dbReference type="GO" id="GO:0033946">
    <property type="term" value="F:xyloglucan-specific endo-beta-1,4-glucanase activity"/>
    <property type="evidence" value="ECO:0007669"/>
    <property type="project" value="UniProtKB-EC"/>
</dbReference>
<dbReference type="GO" id="GO:0000272">
    <property type="term" value="P:polysaccharide catabolic process"/>
    <property type="evidence" value="ECO:0007669"/>
    <property type="project" value="UniProtKB-KW"/>
</dbReference>
<dbReference type="EC" id="3.2.1.151" evidence="4"/>
<evidence type="ECO:0000313" key="11">
    <source>
        <dbReference type="Proteomes" id="UP000191500"/>
    </source>
</evidence>
<keyword evidence="9" id="KW-0812">Transmembrane</keyword>
<evidence type="ECO:0000256" key="1">
    <source>
        <dbReference type="ARBA" id="ARBA00005519"/>
    </source>
</evidence>
<name>A0A1V6UG37_9EURO</name>
<dbReference type="EMBL" id="MDDG01000010">
    <property type="protein sequence ID" value="OQE37397.1"/>
    <property type="molecule type" value="Genomic_DNA"/>
</dbReference>
<dbReference type="AlphaFoldDB" id="A0A1V6UG37"/>
<proteinExistence type="inferred from homology"/>
<dbReference type="PANTHER" id="PTHR34002">
    <property type="entry name" value="BLR1656 PROTEIN"/>
    <property type="match status" value="1"/>
</dbReference>
<dbReference type="InterPro" id="IPR013319">
    <property type="entry name" value="GH11/12"/>
</dbReference>
<dbReference type="SUPFAM" id="SSF49899">
    <property type="entry name" value="Concanavalin A-like lectins/glucanases"/>
    <property type="match status" value="1"/>
</dbReference>